<feature type="compositionally biased region" description="Low complexity" evidence="1">
    <location>
        <begin position="40"/>
        <end position="49"/>
    </location>
</feature>
<evidence type="ECO:0000313" key="2">
    <source>
        <dbReference type="EMBL" id="KAI5382723.1"/>
    </source>
</evidence>
<gene>
    <name evidence="2" type="ORF">KIW84_070229</name>
</gene>
<evidence type="ECO:0000313" key="3">
    <source>
        <dbReference type="Proteomes" id="UP001058974"/>
    </source>
</evidence>
<reference evidence="2 3" key="1">
    <citation type="journal article" date="2022" name="Nat. Genet.">
        <title>Improved pea reference genome and pan-genome highlight genomic features and evolutionary characteristics.</title>
        <authorList>
            <person name="Yang T."/>
            <person name="Liu R."/>
            <person name="Luo Y."/>
            <person name="Hu S."/>
            <person name="Wang D."/>
            <person name="Wang C."/>
            <person name="Pandey M.K."/>
            <person name="Ge S."/>
            <person name="Xu Q."/>
            <person name="Li N."/>
            <person name="Li G."/>
            <person name="Huang Y."/>
            <person name="Saxena R.K."/>
            <person name="Ji Y."/>
            <person name="Li M."/>
            <person name="Yan X."/>
            <person name="He Y."/>
            <person name="Liu Y."/>
            <person name="Wang X."/>
            <person name="Xiang C."/>
            <person name="Varshney R.K."/>
            <person name="Ding H."/>
            <person name="Gao S."/>
            <person name="Zong X."/>
        </authorList>
    </citation>
    <scope>NUCLEOTIDE SEQUENCE [LARGE SCALE GENOMIC DNA]</scope>
    <source>
        <strain evidence="2 3">cv. Zhongwan 6</strain>
    </source>
</reference>
<evidence type="ECO:0000256" key="1">
    <source>
        <dbReference type="SAM" id="MobiDB-lite"/>
    </source>
</evidence>
<accession>A0A9D4VF59</accession>
<protein>
    <submittedName>
        <fullName evidence="2">Uncharacterized protein</fullName>
    </submittedName>
</protein>
<proteinExistence type="predicted"/>
<name>A0A9D4VF59_PEA</name>
<comment type="caution">
    <text evidence="2">The sequence shown here is derived from an EMBL/GenBank/DDBJ whole genome shotgun (WGS) entry which is preliminary data.</text>
</comment>
<organism evidence="2 3">
    <name type="scientific">Pisum sativum</name>
    <name type="common">Garden pea</name>
    <name type="synonym">Lathyrus oleraceus</name>
    <dbReference type="NCBI Taxonomy" id="3888"/>
    <lineage>
        <taxon>Eukaryota</taxon>
        <taxon>Viridiplantae</taxon>
        <taxon>Streptophyta</taxon>
        <taxon>Embryophyta</taxon>
        <taxon>Tracheophyta</taxon>
        <taxon>Spermatophyta</taxon>
        <taxon>Magnoliopsida</taxon>
        <taxon>eudicotyledons</taxon>
        <taxon>Gunneridae</taxon>
        <taxon>Pentapetalae</taxon>
        <taxon>rosids</taxon>
        <taxon>fabids</taxon>
        <taxon>Fabales</taxon>
        <taxon>Fabaceae</taxon>
        <taxon>Papilionoideae</taxon>
        <taxon>50 kb inversion clade</taxon>
        <taxon>NPAAA clade</taxon>
        <taxon>Hologalegina</taxon>
        <taxon>IRL clade</taxon>
        <taxon>Fabeae</taxon>
        <taxon>Lathyrus</taxon>
    </lineage>
</organism>
<sequence>MLDEMHVEAKGKAFMGSSKKLFHISRKNDTSKEVAEVKNSMSTESSSWEDSSRSDVSDSKTQEMIRIWERVIVYFPRYVTKNYLWWNQKVIKIIDCDNGDRYYREVHYAKRKNKAVKLEKFNGKGWYKYMKKKKKLCRGDKVGFTIRNPLDRLFLYIIKRKQCSESEAEASEVAVLEYNMPIVQSNATFVNNVCIRSSLINWIPSGSTIVSSMNVLGKYLEHSIFFIHGDDARERPHRPWIICALTKLYNVGCSSGSGISTEIMLSMSGGVGCLF</sequence>
<keyword evidence="3" id="KW-1185">Reference proteome</keyword>
<dbReference type="AlphaFoldDB" id="A0A9D4VF59"/>
<feature type="region of interest" description="Disordered" evidence="1">
    <location>
        <begin position="28"/>
        <end position="55"/>
    </location>
</feature>
<dbReference type="EMBL" id="JAMSHJ010000007">
    <property type="protein sequence ID" value="KAI5382723.1"/>
    <property type="molecule type" value="Genomic_DNA"/>
</dbReference>
<dbReference type="Gramene" id="Psat07G0022900-T1">
    <property type="protein sequence ID" value="KAI5382723.1"/>
    <property type="gene ID" value="KIW84_070229"/>
</dbReference>
<dbReference type="Proteomes" id="UP001058974">
    <property type="component" value="Chromosome 7"/>
</dbReference>